<evidence type="ECO:0000256" key="4">
    <source>
        <dbReference type="ARBA" id="ARBA00022741"/>
    </source>
</evidence>
<dbReference type="Gene3D" id="3.30.565.10">
    <property type="entry name" value="Histidine kinase-like ATPase, C-terminal domain"/>
    <property type="match status" value="1"/>
</dbReference>
<dbReference type="GO" id="GO:0005524">
    <property type="term" value="F:ATP binding"/>
    <property type="evidence" value="ECO:0007669"/>
    <property type="project" value="UniProtKB-KW"/>
</dbReference>
<name>A0ABW3CI04_9ACTN</name>
<organism evidence="10 11">
    <name type="scientific">Actinomadura adrarensis</name>
    <dbReference type="NCBI Taxonomy" id="1819600"/>
    <lineage>
        <taxon>Bacteria</taxon>
        <taxon>Bacillati</taxon>
        <taxon>Actinomycetota</taxon>
        <taxon>Actinomycetes</taxon>
        <taxon>Streptosporangiales</taxon>
        <taxon>Thermomonosporaceae</taxon>
        <taxon>Actinomadura</taxon>
    </lineage>
</organism>
<evidence type="ECO:0000256" key="1">
    <source>
        <dbReference type="ARBA" id="ARBA00000185"/>
    </source>
</evidence>
<keyword evidence="7" id="KW-0238">DNA-binding</keyword>
<dbReference type="PANTHER" id="PTHR45866">
    <property type="entry name" value="DNA GYRASE/TOPOISOMERASE SUBUNIT B"/>
    <property type="match status" value="1"/>
</dbReference>
<dbReference type="PRINTS" id="PR00418">
    <property type="entry name" value="TPI2FAMILY"/>
</dbReference>
<reference evidence="11" key="1">
    <citation type="journal article" date="2019" name="Int. J. Syst. Evol. Microbiol.">
        <title>The Global Catalogue of Microorganisms (GCM) 10K type strain sequencing project: providing services to taxonomists for standard genome sequencing and annotation.</title>
        <authorList>
            <consortium name="The Broad Institute Genomics Platform"/>
            <consortium name="The Broad Institute Genome Sequencing Center for Infectious Disease"/>
            <person name="Wu L."/>
            <person name="Ma J."/>
        </authorList>
    </citation>
    <scope>NUCLEOTIDE SEQUENCE [LARGE SCALE GENOMIC DNA]</scope>
    <source>
        <strain evidence="11">JCM 31696</strain>
    </source>
</reference>
<evidence type="ECO:0000256" key="7">
    <source>
        <dbReference type="ARBA" id="ARBA00023125"/>
    </source>
</evidence>
<comment type="caution">
    <text evidence="10">The sequence shown here is derived from an EMBL/GenBank/DDBJ whole genome shotgun (WGS) entry which is preliminary data.</text>
</comment>
<dbReference type="PANTHER" id="PTHR45866:SF1">
    <property type="entry name" value="DNA GYRASE SUBUNIT B, MITOCHONDRIAL"/>
    <property type="match status" value="1"/>
</dbReference>
<evidence type="ECO:0000313" key="11">
    <source>
        <dbReference type="Proteomes" id="UP001597083"/>
    </source>
</evidence>
<evidence type="ECO:0000259" key="9">
    <source>
        <dbReference type="Pfam" id="PF02518"/>
    </source>
</evidence>
<feature type="domain" description="Histidine kinase/HSP90-like ATPase" evidence="9">
    <location>
        <begin position="8"/>
        <end position="59"/>
    </location>
</feature>
<evidence type="ECO:0000256" key="2">
    <source>
        <dbReference type="ARBA" id="ARBA00010708"/>
    </source>
</evidence>
<accession>A0ABW3CI04</accession>
<dbReference type="SUPFAM" id="SSF55874">
    <property type="entry name" value="ATPase domain of HSP90 chaperone/DNA topoisomerase II/histidine kinase"/>
    <property type="match status" value="1"/>
</dbReference>
<evidence type="ECO:0000256" key="6">
    <source>
        <dbReference type="ARBA" id="ARBA00023029"/>
    </source>
</evidence>
<keyword evidence="8" id="KW-0413">Isomerase</keyword>
<dbReference type="InterPro" id="IPR036890">
    <property type="entry name" value="HATPase_C_sf"/>
</dbReference>
<dbReference type="Pfam" id="PF02518">
    <property type="entry name" value="HATPase_c"/>
    <property type="match status" value="1"/>
</dbReference>
<feature type="non-terminal residue" evidence="10">
    <location>
        <position position="69"/>
    </location>
</feature>
<comment type="catalytic activity">
    <reaction evidence="1">
        <text>ATP-dependent breakage, passage and rejoining of double-stranded DNA.</text>
        <dbReference type="EC" id="5.6.2.2"/>
    </reaction>
</comment>
<dbReference type="EMBL" id="JBHTIR010002556">
    <property type="protein sequence ID" value="MFD0853930.1"/>
    <property type="molecule type" value="Genomic_DNA"/>
</dbReference>
<sequence length="69" mass="7397">MYIGSTGERGLHHLVYEIVDNSVDEALAGYADDIVVTLLADGGVRVQDNGRGIPVGEHPVEKRPAIELV</sequence>
<evidence type="ECO:0000313" key="10">
    <source>
        <dbReference type="EMBL" id="MFD0853930.1"/>
    </source>
</evidence>
<dbReference type="InterPro" id="IPR003594">
    <property type="entry name" value="HATPase_dom"/>
</dbReference>
<dbReference type="Proteomes" id="UP001597083">
    <property type="component" value="Unassembled WGS sequence"/>
</dbReference>
<keyword evidence="5 10" id="KW-0067">ATP-binding</keyword>
<comment type="similarity">
    <text evidence="2">Belongs to the type II topoisomerase GyrB family.</text>
</comment>
<evidence type="ECO:0000256" key="8">
    <source>
        <dbReference type="ARBA" id="ARBA00023235"/>
    </source>
</evidence>
<evidence type="ECO:0000256" key="3">
    <source>
        <dbReference type="ARBA" id="ARBA00012895"/>
    </source>
</evidence>
<protein>
    <recommendedName>
        <fullName evidence="3">DNA topoisomerase (ATP-hydrolyzing)</fullName>
        <ecNumber evidence="3">5.6.2.2</ecNumber>
    </recommendedName>
</protein>
<dbReference type="EC" id="5.6.2.2" evidence="3"/>
<evidence type="ECO:0000256" key="5">
    <source>
        <dbReference type="ARBA" id="ARBA00022840"/>
    </source>
</evidence>
<proteinExistence type="inferred from homology"/>
<keyword evidence="4" id="KW-0547">Nucleotide-binding</keyword>
<keyword evidence="6" id="KW-0799">Topoisomerase</keyword>
<keyword evidence="11" id="KW-1185">Reference proteome</keyword>
<gene>
    <name evidence="10" type="ORF">ACFQ07_16955</name>
</gene>